<dbReference type="AlphaFoldDB" id="A0A6C0JD62"/>
<evidence type="ECO:0000313" key="1">
    <source>
        <dbReference type="EMBL" id="QHU03775.1"/>
    </source>
</evidence>
<sequence>METKDQLIKSIKDWVKLENDIKKLQKELVLRKNEKKDISKNLIEVMKKNEIDNFDINNGQICYNKKNVKKPITKKILMDILEKYYKGDTLKASNLNNFILDNREEVIKESIILKSNKQSS</sequence>
<dbReference type="Pfam" id="PF19064">
    <property type="entry name" value="DUF5760"/>
    <property type="match status" value="1"/>
</dbReference>
<accession>A0A6C0JD62</accession>
<name>A0A6C0JD62_9ZZZZ</name>
<dbReference type="EMBL" id="MN740389">
    <property type="protein sequence ID" value="QHU03775.1"/>
    <property type="molecule type" value="Genomic_DNA"/>
</dbReference>
<protein>
    <submittedName>
        <fullName evidence="1">Uncharacterized protein</fullName>
    </submittedName>
</protein>
<dbReference type="InterPro" id="IPR043918">
    <property type="entry name" value="DUF5760"/>
</dbReference>
<reference evidence="1" key="1">
    <citation type="journal article" date="2020" name="Nature">
        <title>Giant virus diversity and host interactions through global metagenomics.</title>
        <authorList>
            <person name="Schulz F."/>
            <person name="Roux S."/>
            <person name="Paez-Espino D."/>
            <person name="Jungbluth S."/>
            <person name="Walsh D.A."/>
            <person name="Denef V.J."/>
            <person name="McMahon K.D."/>
            <person name="Konstantinidis K.T."/>
            <person name="Eloe-Fadrosh E.A."/>
            <person name="Kyrpides N.C."/>
            <person name="Woyke T."/>
        </authorList>
    </citation>
    <scope>NUCLEOTIDE SEQUENCE</scope>
    <source>
        <strain evidence="1">GVMAG-M-3300027708-20</strain>
    </source>
</reference>
<organism evidence="1">
    <name type="scientific">viral metagenome</name>
    <dbReference type="NCBI Taxonomy" id="1070528"/>
    <lineage>
        <taxon>unclassified sequences</taxon>
        <taxon>metagenomes</taxon>
        <taxon>organismal metagenomes</taxon>
    </lineage>
</organism>
<proteinExistence type="predicted"/>